<dbReference type="InterPro" id="IPR036273">
    <property type="entry name" value="CRAL/TRIO_N_dom_sf"/>
</dbReference>
<dbReference type="Pfam" id="PF20431">
    <property type="entry name" value="E_motif"/>
    <property type="match status" value="1"/>
</dbReference>
<keyword evidence="7" id="KW-1185">Reference proteome</keyword>
<dbReference type="InterPro" id="IPR011074">
    <property type="entry name" value="CRAL/TRIO_N_dom"/>
</dbReference>
<reference evidence="6" key="1">
    <citation type="submission" date="2020-07" db="EMBL/GenBank/DDBJ databases">
        <title>Genome sequence and genetic diversity analysis of an under-domesticated orphan crop, white fonio (Digitaria exilis).</title>
        <authorList>
            <person name="Bennetzen J.L."/>
            <person name="Chen S."/>
            <person name="Ma X."/>
            <person name="Wang X."/>
            <person name="Yssel A.E.J."/>
            <person name="Chaluvadi S.R."/>
            <person name="Johnson M."/>
            <person name="Gangashetty P."/>
            <person name="Hamidou F."/>
            <person name="Sanogo M.D."/>
            <person name="Zwaenepoel A."/>
            <person name="Wallace J."/>
            <person name="Van De Peer Y."/>
            <person name="Van Deynze A."/>
        </authorList>
    </citation>
    <scope>NUCLEOTIDE SEQUENCE</scope>
    <source>
        <tissue evidence="6">Leaves</tissue>
    </source>
</reference>
<feature type="repeat" description="PPR" evidence="3">
    <location>
        <begin position="1054"/>
        <end position="1088"/>
    </location>
</feature>
<dbReference type="GO" id="GO:0003729">
    <property type="term" value="F:mRNA binding"/>
    <property type="evidence" value="ECO:0007669"/>
    <property type="project" value="UniProtKB-ARBA"/>
</dbReference>
<dbReference type="SMART" id="SM01100">
    <property type="entry name" value="CRAL_TRIO_N"/>
    <property type="match status" value="1"/>
</dbReference>
<dbReference type="AlphaFoldDB" id="A0A835AX97"/>
<dbReference type="OrthoDB" id="185373at2759"/>
<proteinExistence type="predicted"/>
<dbReference type="FunFam" id="1.25.40.10:FF:000090">
    <property type="entry name" value="Pentatricopeptide repeat-containing protein, chloroplastic"/>
    <property type="match status" value="1"/>
</dbReference>
<keyword evidence="1" id="KW-0677">Repeat</keyword>
<dbReference type="NCBIfam" id="TIGR00756">
    <property type="entry name" value="PPR"/>
    <property type="match status" value="6"/>
</dbReference>
<dbReference type="EMBL" id="JACEFO010002177">
    <property type="protein sequence ID" value="KAF8675890.1"/>
    <property type="molecule type" value="Genomic_DNA"/>
</dbReference>
<dbReference type="InterPro" id="IPR036865">
    <property type="entry name" value="CRAL-TRIO_dom_sf"/>
</dbReference>
<dbReference type="InterPro" id="IPR002885">
    <property type="entry name" value="PPR_rpt"/>
</dbReference>
<dbReference type="Gene3D" id="3.40.525.10">
    <property type="entry name" value="CRAL-TRIO lipid binding domain"/>
    <property type="match status" value="1"/>
</dbReference>
<dbReference type="Gene3D" id="1.25.40.10">
    <property type="entry name" value="Tetratricopeptide repeat domain"/>
    <property type="match status" value="6"/>
</dbReference>
<dbReference type="GO" id="GO:0009451">
    <property type="term" value="P:RNA modification"/>
    <property type="evidence" value="ECO:0007669"/>
    <property type="project" value="InterPro"/>
</dbReference>
<feature type="domain" description="CRAL-TRIO" evidence="5">
    <location>
        <begin position="148"/>
        <end position="286"/>
    </location>
</feature>
<dbReference type="Proteomes" id="UP000636709">
    <property type="component" value="Unassembled WGS sequence"/>
</dbReference>
<evidence type="ECO:0000313" key="7">
    <source>
        <dbReference type="Proteomes" id="UP000636709"/>
    </source>
</evidence>
<dbReference type="FunFam" id="1.25.40.10:FF:000031">
    <property type="entry name" value="Pentatricopeptide repeat-containing protein mitochondrial"/>
    <property type="match status" value="1"/>
</dbReference>
<feature type="region of interest" description="Disordered" evidence="4">
    <location>
        <begin position="495"/>
        <end position="518"/>
    </location>
</feature>
<dbReference type="InterPro" id="IPR046848">
    <property type="entry name" value="E_motif"/>
</dbReference>
<dbReference type="InterPro" id="IPR046960">
    <property type="entry name" value="PPR_At4g14850-like_plant"/>
</dbReference>
<keyword evidence="2" id="KW-0809">Transit peptide</keyword>
<evidence type="ECO:0000259" key="5">
    <source>
        <dbReference type="PROSITE" id="PS50191"/>
    </source>
</evidence>
<dbReference type="FunFam" id="1.25.40.10:FF:000436">
    <property type="entry name" value="Pentatricopeptide repeat-containing protein At5g39350 family"/>
    <property type="match status" value="1"/>
</dbReference>
<sequence>MAEVLSGPHEHRLSSALDGHYDEKRKSNVEFSEDEKRAMIASLKKKAMSASQKLRHSMKRGRKSSKVMSISILDERDPEEVQAVDAFRQLLVLEEMLPSQHDDYHMMLRFLKARKFDIEKAKQMWSDMLKWRKEFGADTILEEFEFEEADKVAQCYPQGYHGVDKEGRPVYIERLGQIDVNRLMQVTTMDRFVKNHVKEFEKNFAVKFPACSIAAKRHIDQSTTILDVQGVVCIYKLFESLLSGCNFTMINLRQTHFQGMKQFSKAARDLIGMLQKIDGDNYPEMVQSGAGRCGSLSSASFEAEEKMICEDDIVYPKTPGSPYSCDVPMVEKAIDAICKSQGTLPDEKLAITKAVVNASNGSSPPLFGGIIALVMSIATMLRVTRNMPGKVLGAALGDAKPASLTKSKSKTQARQRSKISPEAVKVAEDIVSAKRLMELEEKILSLLTKPATMPADKEEMLQAAVSRVSALEEELAATKKETLERQGEIVAYIEKKKKKKSKQGSNSQPCWPVRLRARTQTPTTNAAMRYLNFRPTAGHVRPHRHPLLAHLDACSSRAHLAELHGRLIRAHLALDAAVAGRLVALLASPVAGHDMRCARRVFDEMSQPIAPVWNCMIRGYTNSGAPGDALATFRAMVRRGVAPDSYTMAAAVSASAAADGWAWEWRATGDAVHAMVRKIGCAADLFVMSSLVNLYGTFRSAEDARKVFEEMQERDVVSWTSMISAFAQRGMWDDALRLLGEMQADGITPNKVTIISLLSACGHGKAIDKGLWVYGQLSEYGIEADVDIGNALVSMYAKCGCMSDAFEAFKVMPARNTKSWNALIDGFVQNQKHKEALAMFEEMLSNGLNPDAVTLVNVLSACTHLGDLQQGRNLHRYILSRGIYCDTILTNALINMYAKCGDMAAADVVFQTMKHRDVVSWTTMVCGYVHGRQFTASFIFFEEMKVAGIVASEMALVSLLSACSQLGALDKGKEIHAYIEEKNIKRDVFLESALVDMYAKCGCIDMAAEIFSKMQHKKTLTWNSMIGGLASNGHGKEAVQLFDQMLKFGDPRPDGITFKTVLGACARVGMVSEGLHYLHSMSSFGIAPDIEHYGCIVDLLSRAGLLGEAFEFIKKMPIDPNSVIWGSLLSACRFHHKMDLVRSVRQHIIKLAPHDVGTHVLISNLHAEGGQWDDVQQIREQMGSKGIEKSPGHSSIQI</sequence>
<dbReference type="InterPro" id="IPR011990">
    <property type="entry name" value="TPR-like_helical_dom_sf"/>
</dbReference>
<evidence type="ECO:0000256" key="2">
    <source>
        <dbReference type="ARBA" id="ARBA00022946"/>
    </source>
</evidence>
<feature type="repeat" description="PPR" evidence="3">
    <location>
        <begin position="1018"/>
        <end position="1052"/>
    </location>
</feature>
<dbReference type="Pfam" id="PF13041">
    <property type="entry name" value="PPR_2"/>
    <property type="match status" value="4"/>
</dbReference>
<evidence type="ECO:0000313" key="6">
    <source>
        <dbReference type="EMBL" id="KAF8675890.1"/>
    </source>
</evidence>
<dbReference type="Pfam" id="PF03765">
    <property type="entry name" value="CRAL_TRIO_N"/>
    <property type="match status" value="1"/>
</dbReference>
<evidence type="ECO:0000256" key="1">
    <source>
        <dbReference type="ARBA" id="ARBA00022737"/>
    </source>
</evidence>
<dbReference type="SUPFAM" id="SSF46938">
    <property type="entry name" value="CRAL/TRIO N-terminal domain"/>
    <property type="match status" value="1"/>
</dbReference>
<dbReference type="PANTHER" id="PTHR47926">
    <property type="entry name" value="PENTATRICOPEPTIDE REPEAT-CONTAINING PROTEIN"/>
    <property type="match status" value="1"/>
</dbReference>
<name>A0A835AX97_9POAL</name>
<dbReference type="InterPro" id="IPR001251">
    <property type="entry name" value="CRAL-TRIO_dom"/>
</dbReference>
<protein>
    <recommendedName>
        <fullName evidence="5">CRAL-TRIO domain-containing protein</fullName>
    </recommendedName>
</protein>
<feature type="repeat" description="PPR" evidence="3">
    <location>
        <begin position="609"/>
        <end position="643"/>
    </location>
</feature>
<gene>
    <name evidence="6" type="ORF">HU200_047386</name>
</gene>
<organism evidence="6 7">
    <name type="scientific">Digitaria exilis</name>
    <dbReference type="NCBI Taxonomy" id="1010633"/>
    <lineage>
        <taxon>Eukaryota</taxon>
        <taxon>Viridiplantae</taxon>
        <taxon>Streptophyta</taxon>
        <taxon>Embryophyta</taxon>
        <taxon>Tracheophyta</taxon>
        <taxon>Spermatophyta</taxon>
        <taxon>Magnoliopsida</taxon>
        <taxon>Liliopsida</taxon>
        <taxon>Poales</taxon>
        <taxon>Poaceae</taxon>
        <taxon>PACMAD clade</taxon>
        <taxon>Panicoideae</taxon>
        <taxon>Panicodae</taxon>
        <taxon>Paniceae</taxon>
        <taxon>Anthephorinae</taxon>
        <taxon>Digitaria</taxon>
    </lineage>
</organism>
<feature type="repeat" description="PPR" evidence="3">
    <location>
        <begin position="917"/>
        <end position="951"/>
    </location>
</feature>
<evidence type="ECO:0000256" key="4">
    <source>
        <dbReference type="SAM" id="MobiDB-lite"/>
    </source>
</evidence>
<feature type="repeat" description="PPR" evidence="3">
    <location>
        <begin position="715"/>
        <end position="749"/>
    </location>
</feature>
<dbReference type="PROSITE" id="PS51375">
    <property type="entry name" value="PPR"/>
    <property type="match status" value="6"/>
</dbReference>
<dbReference type="FunFam" id="1.25.40.10:FF:000073">
    <property type="entry name" value="Pentatricopeptide repeat-containing protein chloroplastic"/>
    <property type="match status" value="1"/>
</dbReference>
<comment type="caution">
    <text evidence="6">The sequence shown here is derived from an EMBL/GenBank/DDBJ whole genome shotgun (WGS) entry which is preliminary data.</text>
</comment>
<dbReference type="Gene3D" id="1.10.8.20">
    <property type="entry name" value="N-terminal domain of phosphatidylinositol transfer protein sec14p"/>
    <property type="match status" value="1"/>
</dbReference>
<feature type="repeat" description="PPR" evidence="3">
    <location>
        <begin position="816"/>
        <end position="850"/>
    </location>
</feature>
<accession>A0A835AX97</accession>
<dbReference type="SUPFAM" id="SSF52087">
    <property type="entry name" value="CRAL/TRIO domain"/>
    <property type="match status" value="1"/>
</dbReference>
<dbReference type="Pfam" id="PF01535">
    <property type="entry name" value="PPR"/>
    <property type="match status" value="5"/>
</dbReference>
<evidence type="ECO:0000256" key="3">
    <source>
        <dbReference type="PROSITE-ProRule" id="PRU00708"/>
    </source>
</evidence>
<dbReference type="PROSITE" id="PS50191">
    <property type="entry name" value="CRAL_TRIO"/>
    <property type="match status" value="1"/>
</dbReference>
<dbReference type="PANTHER" id="PTHR47926:SF422">
    <property type="entry name" value="PENTACOTRIPEPTIDE-REPEAT REGION OF PRORP DOMAIN-CONTAINING PROTEIN"/>
    <property type="match status" value="1"/>
</dbReference>